<organism evidence="3 4">
    <name type="scientific">Petrolisthes manimaculis</name>
    <dbReference type="NCBI Taxonomy" id="1843537"/>
    <lineage>
        <taxon>Eukaryota</taxon>
        <taxon>Metazoa</taxon>
        <taxon>Ecdysozoa</taxon>
        <taxon>Arthropoda</taxon>
        <taxon>Crustacea</taxon>
        <taxon>Multicrustacea</taxon>
        <taxon>Malacostraca</taxon>
        <taxon>Eumalacostraca</taxon>
        <taxon>Eucarida</taxon>
        <taxon>Decapoda</taxon>
        <taxon>Pleocyemata</taxon>
        <taxon>Anomura</taxon>
        <taxon>Galatheoidea</taxon>
        <taxon>Porcellanidae</taxon>
        <taxon>Petrolisthes</taxon>
    </lineage>
</organism>
<sequence length="140" mass="15565">MSGVQGIIVSGEASESDEEEEFCATTAKEQLVNKRPHGGEVGARKQYHTQEQFRRMHDSLLHQKLWETNISLERNLTQCFQGPLTENSRRISRLSGSLPAAQTATLSAHSALAQSRRNLSHLNFLLAGLKDNPLALLKET</sequence>
<dbReference type="GO" id="GO:0031083">
    <property type="term" value="C:BLOC-1 complex"/>
    <property type="evidence" value="ECO:0007669"/>
    <property type="project" value="TreeGrafter"/>
</dbReference>
<dbReference type="Proteomes" id="UP001292094">
    <property type="component" value="Unassembled WGS sequence"/>
</dbReference>
<dbReference type="Pfam" id="PF15753">
    <property type="entry name" value="BLOC1S3"/>
    <property type="match status" value="1"/>
</dbReference>
<protein>
    <recommendedName>
        <fullName evidence="2">Biogenesis of lysosome-related organelles complex 1 subunit 3</fullName>
    </recommendedName>
</protein>
<dbReference type="EMBL" id="JAWZYT010002108">
    <property type="protein sequence ID" value="KAK4306617.1"/>
    <property type="molecule type" value="Genomic_DNA"/>
</dbReference>
<dbReference type="PANTHER" id="PTHR31974:SF2">
    <property type="entry name" value="BIOGENESIS OF LYSOSOME-RELATED ORGANELLES COMPLEX 1 SUBUNIT 3"/>
    <property type="match status" value="1"/>
</dbReference>
<evidence type="ECO:0000256" key="1">
    <source>
        <dbReference type="ARBA" id="ARBA00008942"/>
    </source>
</evidence>
<proteinExistence type="inferred from homology"/>
<keyword evidence="4" id="KW-1185">Reference proteome</keyword>
<name>A0AAE1U211_9EUCA</name>
<evidence type="ECO:0000256" key="2">
    <source>
        <dbReference type="ARBA" id="ARBA00019581"/>
    </source>
</evidence>
<comment type="caution">
    <text evidence="3">The sequence shown here is derived from an EMBL/GenBank/DDBJ whole genome shotgun (WGS) entry which is preliminary data.</text>
</comment>
<evidence type="ECO:0000313" key="4">
    <source>
        <dbReference type="Proteomes" id="UP001292094"/>
    </source>
</evidence>
<accession>A0AAE1U211</accession>
<gene>
    <name evidence="3" type="ORF">Pmani_021568</name>
</gene>
<comment type="similarity">
    <text evidence="1">Belongs to the BLOC1S3 family.</text>
</comment>
<reference evidence="3" key="1">
    <citation type="submission" date="2023-11" db="EMBL/GenBank/DDBJ databases">
        <title>Genome assemblies of two species of porcelain crab, Petrolisthes cinctipes and Petrolisthes manimaculis (Anomura: Porcellanidae).</title>
        <authorList>
            <person name="Angst P."/>
        </authorList>
    </citation>
    <scope>NUCLEOTIDE SEQUENCE</scope>
    <source>
        <strain evidence="3">PB745_02</strain>
        <tissue evidence="3">Gill</tissue>
    </source>
</reference>
<evidence type="ECO:0000313" key="3">
    <source>
        <dbReference type="EMBL" id="KAK4306617.1"/>
    </source>
</evidence>
<dbReference type="AlphaFoldDB" id="A0AAE1U211"/>
<dbReference type="PANTHER" id="PTHR31974">
    <property type="entry name" value="BIOGENESIS OF LYSOSOME-RELATED ORGANELLES COMPLEX 1 SUBUNIT 3"/>
    <property type="match status" value="1"/>
</dbReference>
<dbReference type="InterPro" id="IPR017245">
    <property type="entry name" value="BLOC-1_complex_su-3"/>
</dbReference>